<feature type="domain" description="Calcineurin-like phosphoesterase" evidence="5">
    <location>
        <begin position="5"/>
        <end position="242"/>
    </location>
</feature>
<dbReference type="InterPro" id="IPR004843">
    <property type="entry name" value="Calcineurin-like_PHP"/>
</dbReference>
<accession>A0A9D1MV31</accession>
<dbReference type="InterPro" id="IPR050884">
    <property type="entry name" value="CNP_phosphodiesterase-III"/>
</dbReference>
<reference evidence="6" key="2">
    <citation type="journal article" date="2021" name="PeerJ">
        <title>Extensive microbial diversity within the chicken gut microbiome revealed by metagenomics and culture.</title>
        <authorList>
            <person name="Gilroy R."/>
            <person name="Ravi A."/>
            <person name="Getino M."/>
            <person name="Pursley I."/>
            <person name="Horton D.L."/>
            <person name="Alikhan N.F."/>
            <person name="Baker D."/>
            <person name="Gharbi K."/>
            <person name="Hall N."/>
            <person name="Watson M."/>
            <person name="Adriaenssens E.M."/>
            <person name="Foster-Nyarko E."/>
            <person name="Jarju S."/>
            <person name="Secka A."/>
            <person name="Antonio M."/>
            <person name="Oren A."/>
            <person name="Chaudhuri R.R."/>
            <person name="La Ragione R."/>
            <person name="Hildebrand F."/>
            <person name="Pallen M.J."/>
        </authorList>
    </citation>
    <scope>NUCLEOTIDE SEQUENCE</scope>
    <source>
        <strain evidence="6">CHK176-6737</strain>
    </source>
</reference>
<protein>
    <submittedName>
        <fullName evidence="6">Metallophosphoesterase</fullName>
    </submittedName>
</protein>
<evidence type="ECO:0000256" key="4">
    <source>
        <dbReference type="ARBA" id="ARBA00025742"/>
    </source>
</evidence>
<comment type="similarity">
    <text evidence="4">Belongs to the cyclic nucleotide phosphodiesterase class-III family.</text>
</comment>
<evidence type="ECO:0000256" key="1">
    <source>
        <dbReference type="ARBA" id="ARBA00022723"/>
    </source>
</evidence>
<comment type="caution">
    <text evidence="6">The sequence shown here is derived from an EMBL/GenBank/DDBJ whole genome shotgun (WGS) entry which is preliminary data.</text>
</comment>
<dbReference type="Pfam" id="PF00149">
    <property type="entry name" value="Metallophos"/>
    <property type="match status" value="1"/>
</dbReference>
<dbReference type="PANTHER" id="PTHR42988:SF2">
    <property type="entry name" value="CYCLIC NUCLEOTIDE PHOSPHODIESTERASE CBUA0032-RELATED"/>
    <property type="match status" value="1"/>
</dbReference>
<gene>
    <name evidence="6" type="ORF">IAD23_05895</name>
</gene>
<dbReference type="PANTHER" id="PTHR42988">
    <property type="entry name" value="PHOSPHOHYDROLASE"/>
    <property type="match status" value="1"/>
</dbReference>
<evidence type="ECO:0000313" key="6">
    <source>
        <dbReference type="EMBL" id="HIU69474.1"/>
    </source>
</evidence>
<keyword evidence="2" id="KW-0378">Hydrolase</keyword>
<evidence type="ECO:0000256" key="2">
    <source>
        <dbReference type="ARBA" id="ARBA00022801"/>
    </source>
</evidence>
<organism evidence="6 7">
    <name type="scientific">Candidatus Scybalenecus merdavium</name>
    <dbReference type="NCBI Taxonomy" id="2840939"/>
    <lineage>
        <taxon>Bacteria</taxon>
        <taxon>Bacillati</taxon>
        <taxon>Bacillota</taxon>
        <taxon>Clostridia</taxon>
        <taxon>Eubacteriales</taxon>
        <taxon>Oscillospiraceae</taxon>
        <taxon>Oscillospiraceae incertae sedis</taxon>
        <taxon>Candidatus Scybalenecus</taxon>
    </lineage>
</organism>
<evidence type="ECO:0000256" key="3">
    <source>
        <dbReference type="ARBA" id="ARBA00023004"/>
    </source>
</evidence>
<reference evidence="6" key="1">
    <citation type="submission" date="2020-10" db="EMBL/GenBank/DDBJ databases">
        <authorList>
            <person name="Gilroy R."/>
        </authorList>
    </citation>
    <scope>NUCLEOTIDE SEQUENCE</scope>
    <source>
        <strain evidence="6">CHK176-6737</strain>
    </source>
</reference>
<dbReference type="EMBL" id="DVNM01000032">
    <property type="protein sequence ID" value="HIU69474.1"/>
    <property type="molecule type" value="Genomic_DNA"/>
</dbReference>
<dbReference type="Gene3D" id="3.60.21.10">
    <property type="match status" value="1"/>
</dbReference>
<dbReference type="Proteomes" id="UP000824125">
    <property type="component" value="Unassembled WGS sequence"/>
</dbReference>
<proteinExistence type="inferred from homology"/>
<dbReference type="AlphaFoldDB" id="A0A9D1MV31"/>
<keyword evidence="3" id="KW-0408">Iron</keyword>
<dbReference type="GO" id="GO:0016787">
    <property type="term" value="F:hydrolase activity"/>
    <property type="evidence" value="ECO:0007669"/>
    <property type="project" value="UniProtKB-KW"/>
</dbReference>
<dbReference type="InterPro" id="IPR029052">
    <property type="entry name" value="Metallo-depent_PP-like"/>
</dbReference>
<dbReference type="SUPFAM" id="SSF56300">
    <property type="entry name" value="Metallo-dependent phosphatases"/>
    <property type="match status" value="1"/>
</dbReference>
<keyword evidence="1" id="KW-0479">Metal-binding</keyword>
<sequence length="457" mass="51482">MQDFSFYIVTDTHLFDNRLGASGPAYEARSRTDQKCVAETEAIIDAGFAQLAQDKKTDTVIIPGDLVYRAEKASHLLFIEKLRKLEACGKKIFIITAAHDYDDNSCGFVGNETVPVEGTTFEDLRDLYYDFGTKQALSEHRPTHSYVAQLCDGIRLLALNCDGDKHHAKGVWTDDQKAWMRQQTEQAKKDGQYIFAINHYPLLPANAVFELVGDAKMQNWRENAAFLADLGVDLIFTGHMHNQSLTQFTSPAGNEITDICTGSFVGHPCAYRKVEMLAEPRKIHITSYTIHDFDWDKGGKTAEEYFIWRFDRMITDIIDAMAYDFAFFTRLFGGPEKNKKLKVPVTVAGKILQKLTLGGVGRLFCFKVDPSIRSRLLKDTGVELVRNIFTGNEPYVRGTPMYAAVSKLMDRLKPITRIIEKKAGASNPVLSDLKGLMLGLIGDEKQMDYEAVLDWKI</sequence>
<evidence type="ECO:0000259" key="5">
    <source>
        <dbReference type="Pfam" id="PF00149"/>
    </source>
</evidence>
<evidence type="ECO:0000313" key="7">
    <source>
        <dbReference type="Proteomes" id="UP000824125"/>
    </source>
</evidence>
<name>A0A9D1MV31_9FIRM</name>
<dbReference type="GO" id="GO:0046872">
    <property type="term" value="F:metal ion binding"/>
    <property type="evidence" value="ECO:0007669"/>
    <property type="project" value="UniProtKB-KW"/>
</dbReference>